<dbReference type="SFLD" id="SFLDG01132">
    <property type="entry name" value="C1.5.3:_5'-Nucleotidase_Like"/>
    <property type="match status" value="1"/>
</dbReference>
<dbReference type="Proteomes" id="UP000715095">
    <property type="component" value="Unassembled WGS sequence"/>
</dbReference>
<dbReference type="SFLD" id="SFLDG01129">
    <property type="entry name" value="C1.5:_HAD__Beta-PGM__Phosphata"/>
    <property type="match status" value="1"/>
</dbReference>
<comment type="caution">
    <text evidence="1">The sequence shown here is derived from an EMBL/GenBank/DDBJ whole genome shotgun (WGS) entry which is preliminary data.</text>
</comment>
<name>A0ABS2DNU1_9BURK</name>
<dbReference type="InterPro" id="IPR036412">
    <property type="entry name" value="HAD-like_sf"/>
</dbReference>
<evidence type="ECO:0000313" key="2">
    <source>
        <dbReference type="Proteomes" id="UP000715095"/>
    </source>
</evidence>
<protein>
    <submittedName>
        <fullName evidence="1">HAD-IA family hydrolase</fullName>
    </submittedName>
</protein>
<sequence>MNSATSIQDRLKGAKRCVGKAGAVPKLWFIDLDDTLFEASGGMLHAIHLRMNDFISKRLGLDWEAAGRLRTAYWAQYGSTFLGMWKRHRVDPREFLSATHDFDFLPFIHVEGDPKADLKGLPGRKVVLTNGPRNYADAVLAGLGMSDYFDEVITSSDMRLFGEWRPKPNAAMLRAVCTRFCVRPNEAVLVDDTLANLKCAKGVGLKTVWCTGYRRRNGKLSHRIDPLYVDASVVHIRELERCFQPCARLPQTGQSRRFLKRTV</sequence>
<dbReference type="InterPro" id="IPR010237">
    <property type="entry name" value="Pyr-5-nucltdase"/>
</dbReference>
<dbReference type="GO" id="GO:0016787">
    <property type="term" value="F:hydrolase activity"/>
    <property type="evidence" value="ECO:0007669"/>
    <property type="project" value="UniProtKB-KW"/>
</dbReference>
<dbReference type="PANTHER" id="PTHR12725:SF117">
    <property type="entry name" value="HALOACID DEHALOGENASE-LIKE HYDROLASE"/>
    <property type="match status" value="1"/>
</dbReference>
<keyword evidence="2" id="KW-1185">Reference proteome</keyword>
<proteinExistence type="predicted"/>
<dbReference type="NCBIfam" id="TIGR01509">
    <property type="entry name" value="HAD-SF-IA-v3"/>
    <property type="match status" value="1"/>
</dbReference>
<dbReference type="EMBL" id="JACJJC010000001">
    <property type="protein sequence ID" value="MBM6703019.1"/>
    <property type="molecule type" value="Genomic_DNA"/>
</dbReference>
<gene>
    <name evidence="1" type="ORF">H6A60_00630</name>
</gene>
<evidence type="ECO:0000313" key="1">
    <source>
        <dbReference type="EMBL" id="MBM6703019.1"/>
    </source>
</evidence>
<dbReference type="RefSeq" id="WP_205101409.1">
    <property type="nucleotide sequence ID" value="NZ_JACJJC010000001.1"/>
</dbReference>
<dbReference type="PANTHER" id="PTHR12725">
    <property type="entry name" value="HALOACID DEHALOGENASE-LIKE HYDROLASE"/>
    <property type="match status" value="1"/>
</dbReference>
<organism evidence="1 2">
    <name type="scientific">Sutterella massiliensis</name>
    <dbReference type="NCBI Taxonomy" id="1816689"/>
    <lineage>
        <taxon>Bacteria</taxon>
        <taxon>Pseudomonadati</taxon>
        <taxon>Pseudomonadota</taxon>
        <taxon>Betaproteobacteria</taxon>
        <taxon>Burkholderiales</taxon>
        <taxon>Sutterellaceae</taxon>
        <taxon>Sutterella</taxon>
    </lineage>
</organism>
<dbReference type="Gene3D" id="1.10.150.450">
    <property type="match status" value="1"/>
</dbReference>
<dbReference type="Gene3D" id="3.40.50.1000">
    <property type="entry name" value="HAD superfamily/HAD-like"/>
    <property type="match status" value="1"/>
</dbReference>
<dbReference type="Pfam" id="PF00702">
    <property type="entry name" value="Hydrolase"/>
    <property type="match status" value="1"/>
</dbReference>
<keyword evidence="1" id="KW-0378">Hydrolase</keyword>
<accession>A0ABS2DNU1</accession>
<dbReference type="SFLD" id="SFLDS00003">
    <property type="entry name" value="Haloacid_Dehalogenase"/>
    <property type="match status" value="1"/>
</dbReference>
<dbReference type="InterPro" id="IPR006439">
    <property type="entry name" value="HAD-SF_hydro_IA"/>
</dbReference>
<dbReference type="InterPro" id="IPR023214">
    <property type="entry name" value="HAD_sf"/>
</dbReference>
<reference evidence="1 2" key="1">
    <citation type="journal article" date="2021" name="Sci. Rep.">
        <title>The distribution of antibiotic resistance genes in chicken gut microbiota commensals.</title>
        <authorList>
            <person name="Juricova H."/>
            <person name="Matiasovicova J."/>
            <person name="Kubasova T."/>
            <person name="Cejkova D."/>
            <person name="Rychlik I."/>
        </authorList>
    </citation>
    <scope>NUCLEOTIDE SEQUENCE [LARGE SCALE GENOMIC DNA]</scope>
    <source>
        <strain evidence="1 2">An829</strain>
    </source>
</reference>
<dbReference type="SUPFAM" id="SSF56784">
    <property type="entry name" value="HAD-like"/>
    <property type="match status" value="1"/>
</dbReference>